<dbReference type="STRING" id="56857.A0A200Q3U6"/>
<feature type="signal peptide" evidence="9">
    <location>
        <begin position="1"/>
        <end position="26"/>
    </location>
</feature>
<sequence>MASYVSATSLLFSLILIYDSPILSSASVLEDLNNLQPPPDFNATISNNCLKNPSLRYCNFISTDLPDIFKSTIVAHYLCNESKNPNCHDDSFTKIDLQNRPKITPLYLSFTFFWKYCPLTILKIDLSNNSIKGNFPSDILQCSQIQALDLSHNQLTGDFPLLSFSPLTNLTLLNLSYNHFSGIRISDSQFFQRFKLSSFLNSGLLPDHQKFKIKVVFFLIGFPIFVFLTVVCFGWICFWRPDFLPSFLRHQHKFTPAMLKAATNGFSECNLVAKIGELDVYRGTMRDGTEIRIEIYRDKIPSEEQRKFVEECRILVQLDHKNLVRVLGWCDHRRLRAIVTEWTDGVNIERWLSQSPPWKQRLKILVGVVEGMCYLEEQWPEVVYDLKTSSVLLSEDQEPLISRFGVGDQNNNSRMVYRFGIFLLEMVANRRSYKEFKRGERSFIEWVRMHYPENMWKVMDERMKKTGITYEQATQGIGLALLCTDLSTDHRQPGLDQISDIVTRVYESSLVSASPSHKRSRRESD</sequence>
<dbReference type="GO" id="GO:0016020">
    <property type="term" value="C:membrane"/>
    <property type="evidence" value="ECO:0007669"/>
    <property type="project" value="UniProtKB-SubCell"/>
</dbReference>
<dbReference type="InterPro" id="IPR050647">
    <property type="entry name" value="Plant_LRR-RLKs"/>
</dbReference>
<keyword evidence="11" id="KW-0418">Kinase</keyword>
<accession>A0A200Q3U6</accession>
<dbReference type="Gene3D" id="1.10.510.10">
    <property type="entry name" value="Transferase(Phosphotransferase) domain 1"/>
    <property type="match status" value="2"/>
</dbReference>
<dbReference type="InterPro" id="IPR000719">
    <property type="entry name" value="Prot_kinase_dom"/>
</dbReference>
<protein>
    <submittedName>
        <fullName evidence="11">Protein kinase domain</fullName>
    </submittedName>
</protein>
<evidence type="ECO:0000256" key="5">
    <source>
        <dbReference type="ARBA" id="ARBA00022989"/>
    </source>
</evidence>
<dbReference type="SUPFAM" id="SSF56112">
    <property type="entry name" value="Protein kinase-like (PK-like)"/>
    <property type="match status" value="1"/>
</dbReference>
<dbReference type="GO" id="GO:0004672">
    <property type="term" value="F:protein kinase activity"/>
    <property type="evidence" value="ECO:0007669"/>
    <property type="project" value="InterPro"/>
</dbReference>
<evidence type="ECO:0000256" key="3">
    <source>
        <dbReference type="ARBA" id="ARBA00022692"/>
    </source>
</evidence>
<dbReference type="Pfam" id="PF00560">
    <property type="entry name" value="LRR_1"/>
    <property type="match status" value="2"/>
</dbReference>
<keyword evidence="2" id="KW-0433">Leucine-rich repeat</keyword>
<dbReference type="GO" id="GO:0005524">
    <property type="term" value="F:ATP binding"/>
    <property type="evidence" value="ECO:0007669"/>
    <property type="project" value="InterPro"/>
</dbReference>
<dbReference type="Gene3D" id="3.30.200.20">
    <property type="entry name" value="Phosphorylase Kinase, domain 1"/>
    <property type="match status" value="1"/>
</dbReference>
<dbReference type="Pfam" id="PF07714">
    <property type="entry name" value="PK_Tyr_Ser-Thr"/>
    <property type="match status" value="1"/>
</dbReference>
<dbReference type="Proteomes" id="UP000195402">
    <property type="component" value="Unassembled WGS sequence"/>
</dbReference>
<evidence type="ECO:0000256" key="6">
    <source>
        <dbReference type="ARBA" id="ARBA00023136"/>
    </source>
</evidence>
<dbReference type="PANTHER" id="PTHR48056">
    <property type="entry name" value="LRR RECEPTOR-LIKE SERINE/THREONINE-PROTEIN KINASE-RELATED"/>
    <property type="match status" value="1"/>
</dbReference>
<evidence type="ECO:0000313" key="11">
    <source>
        <dbReference type="EMBL" id="OVA05133.1"/>
    </source>
</evidence>
<keyword evidence="12" id="KW-1185">Reference proteome</keyword>
<dbReference type="InterPro" id="IPR011009">
    <property type="entry name" value="Kinase-like_dom_sf"/>
</dbReference>
<dbReference type="EMBL" id="MVGT01003168">
    <property type="protein sequence ID" value="OVA05133.1"/>
    <property type="molecule type" value="Genomic_DNA"/>
</dbReference>
<dbReference type="GO" id="GO:0033612">
    <property type="term" value="F:receptor serine/threonine kinase binding"/>
    <property type="evidence" value="ECO:0007669"/>
    <property type="project" value="TreeGrafter"/>
</dbReference>
<evidence type="ECO:0000256" key="4">
    <source>
        <dbReference type="ARBA" id="ARBA00022737"/>
    </source>
</evidence>
<dbReference type="PROSITE" id="PS50011">
    <property type="entry name" value="PROTEIN_KINASE_DOM"/>
    <property type="match status" value="1"/>
</dbReference>
<dbReference type="AlphaFoldDB" id="A0A200Q3U6"/>
<keyword evidence="6 8" id="KW-0472">Membrane</keyword>
<evidence type="ECO:0000256" key="8">
    <source>
        <dbReference type="SAM" id="Phobius"/>
    </source>
</evidence>
<dbReference type="InParanoid" id="A0A200Q3U6"/>
<keyword evidence="7" id="KW-0325">Glycoprotein</keyword>
<keyword evidence="5 8" id="KW-1133">Transmembrane helix</keyword>
<dbReference type="OrthoDB" id="1914767at2759"/>
<feature type="transmembrane region" description="Helical" evidence="8">
    <location>
        <begin position="215"/>
        <end position="239"/>
    </location>
</feature>
<keyword evidence="4" id="KW-0677">Repeat</keyword>
<feature type="domain" description="Protein kinase" evidence="10">
    <location>
        <begin position="266"/>
        <end position="525"/>
    </location>
</feature>
<keyword evidence="9" id="KW-0732">Signal</keyword>
<gene>
    <name evidence="11" type="ORF">BVC80_8897g22</name>
</gene>
<evidence type="ECO:0000256" key="2">
    <source>
        <dbReference type="ARBA" id="ARBA00022614"/>
    </source>
</evidence>
<evidence type="ECO:0000256" key="1">
    <source>
        <dbReference type="ARBA" id="ARBA00004370"/>
    </source>
</evidence>
<comment type="subcellular location">
    <subcellularLocation>
        <location evidence="1">Membrane</location>
    </subcellularLocation>
</comment>
<dbReference type="InterPro" id="IPR001245">
    <property type="entry name" value="Ser-Thr/Tyr_kinase_cat_dom"/>
</dbReference>
<evidence type="ECO:0000256" key="9">
    <source>
        <dbReference type="SAM" id="SignalP"/>
    </source>
</evidence>
<dbReference type="PANTHER" id="PTHR48056:SF57">
    <property type="entry name" value="LEUCINE-RICH REPEAT-CONTAINING N-TERMINAL PLANT-TYPE DOMAIN-CONTAINING PROTEIN"/>
    <property type="match status" value="1"/>
</dbReference>
<dbReference type="Gene3D" id="3.80.10.10">
    <property type="entry name" value="Ribonuclease Inhibitor"/>
    <property type="match status" value="1"/>
</dbReference>
<dbReference type="InterPro" id="IPR001611">
    <property type="entry name" value="Leu-rich_rpt"/>
</dbReference>
<dbReference type="InterPro" id="IPR032675">
    <property type="entry name" value="LRR_dom_sf"/>
</dbReference>
<keyword evidence="11" id="KW-0808">Transferase</keyword>
<keyword evidence="3 8" id="KW-0812">Transmembrane</keyword>
<name>A0A200Q3U6_MACCD</name>
<comment type="caution">
    <text evidence="11">The sequence shown here is derived from an EMBL/GenBank/DDBJ whole genome shotgun (WGS) entry which is preliminary data.</text>
</comment>
<feature type="chain" id="PRO_5012871545" evidence="9">
    <location>
        <begin position="27"/>
        <end position="525"/>
    </location>
</feature>
<evidence type="ECO:0000313" key="12">
    <source>
        <dbReference type="Proteomes" id="UP000195402"/>
    </source>
</evidence>
<organism evidence="11 12">
    <name type="scientific">Macleaya cordata</name>
    <name type="common">Five-seeded plume-poppy</name>
    <name type="synonym">Bocconia cordata</name>
    <dbReference type="NCBI Taxonomy" id="56857"/>
    <lineage>
        <taxon>Eukaryota</taxon>
        <taxon>Viridiplantae</taxon>
        <taxon>Streptophyta</taxon>
        <taxon>Embryophyta</taxon>
        <taxon>Tracheophyta</taxon>
        <taxon>Spermatophyta</taxon>
        <taxon>Magnoliopsida</taxon>
        <taxon>Ranunculales</taxon>
        <taxon>Papaveraceae</taxon>
        <taxon>Papaveroideae</taxon>
        <taxon>Macleaya</taxon>
    </lineage>
</organism>
<dbReference type="OMA" id="KYCPLSI"/>
<reference evidence="11 12" key="1">
    <citation type="journal article" date="2017" name="Mol. Plant">
        <title>The Genome of Medicinal Plant Macleaya cordata Provides New Insights into Benzylisoquinoline Alkaloids Metabolism.</title>
        <authorList>
            <person name="Liu X."/>
            <person name="Liu Y."/>
            <person name="Huang P."/>
            <person name="Ma Y."/>
            <person name="Qing Z."/>
            <person name="Tang Q."/>
            <person name="Cao H."/>
            <person name="Cheng P."/>
            <person name="Zheng Y."/>
            <person name="Yuan Z."/>
            <person name="Zhou Y."/>
            <person name="Liu J."/>
            <person name="Tang Z."/>
            <person name="Zhuo Y."/>
            <person name="Zhang Y."/>
            <person name="Yu L."/>
            <person name="Huang J."/>
            <person name="Yang P."/>
            <person name="Peng Q."/>
            <person name="Zhang J."/>
            <person name="Jiang W."/>
            <person name="Zhang Z."/>
            <person name="Lin K."/>
            <person name="Ro D.K."/>
            <person name="Chen X."/>
            <person name="Xiong X."/>
            <person name="Shang Y."/>
            <person name="Huang S."/>
            <person name="Zeng J."/>
        </authorList>
    </citation>
    <scope>NUCLEOTIDE SEQUENCE [LARGE SCALE GENOMIC DNA]</scope>
    <source>
        <strain evidence="12">cv. BLH2017</strain>
        <tissue evidence="11">Root</tissue>
    </source>
</reference>
<evidence type="ECO:0000259" key="10">
    <source>
        <dbReference type="PROSITE" id="PS50011"/>
    </source>
</evidence>
<proteinExistence type="predicted"/>
<evidence type="ECO:0000256" key="7">
    <source>
        <dbReference type="ARBA" id="ARBA00023180"/>
    </source>
</evidence>
<dbReference type="SUPFAM" id="SSF52058">
    <property type="entry name" value="L domain-like"/>
    <property type="match status" value="1"/>
</dbReference>